<keyword evidence="4" id="KW-1003">Cell membrane</keyword>
<name>A0A0C7G3S4_PARSO</name>
<evidence type="ECO:0000259" key="13">
    <source>
        <dbReference type="PROSITE" id="PS50109"/>
    </source>
</evidence>
<dbReference type="InterPro" id="IPR011123">
    <property type="entry name" value="Y_Y_Y"/>
</dbReference>
<protein>
    <recommendedName>
        <fullName evidence="3">histidine kinase</fullName>
        <ecNumber evidence="3">2.7.13.3</ecNumber>
    </recommendedName>
</protein>
<dbReference type="AlphaFoldDB" id="A0A0C7G3S4"/>
<keyword evidence="9" id="KW-0067">ATP-binding</keyword>
<dbReference type="Pfam" id="PF07494">
    <property type="entry name" value="Reg_prop"/>
    <property type="match status" value="7"/>
</dbReference>
<dbReference type="InterPro" id="IPR003961">
    <property type="entry name" value="FN3_dom"/>
</dbReference>
<feature type="domain" description="Histidine kinase" evidence="13">
    <location>
        <begin position="848"/>
        <end position="1070"/>
    </location>
</feature>
<dbReference type="Gene3D" id="1.10.287.130">
    <property type="match status" value="1"/>
</dbReference>
<sequence length="1075" mass="121262">MGKVNLFSRIGLVILINFFIFLCLFNKVNAQDRRITFNNLNIEQGISQSTIDVIFQDSKGYVWFGTNDGLNKYNGYDFTVYNYEYGENSISNNNISDIDEDKHGNIWVTTIGGVSKLNPKNDEIKNYKVKDNSIGSNNAMEVLVTNENKVLVATDEGLYLYDENLDKFKKVLGENNDINCQYIYSVDQDSKGDIWLGLKKGVIKISKNFKIIKTFPTSSGKNSLGEGDIYNVYCDDEDGYIWVGSASSGLSKINTKTDEITRYTYDLNDQKSIPNDNIGCIKKDSKGNVWIGTANGLAKYNKQSDNFNVYHHKIYDKNSLVNNNIKSLMEDSKGLIWVGTYSGISIFDTDSKINHYKAGLDDNYLLNENIVHGVYEDKDGYLWVGTNSKGVNIIDRKNNTSEQLNSSINKAFKNDSVNDITGKGNIIYIATDNGLIKLDKSRKILKNYSTKDGLVDNKIKDVMIDSKGYLWIGTTDGLSILNSETDEVIDINKLINGNINKGKNQNNYIRHIYEDKQGNYYLGLLKQNGLCVINPKDKTIKHYKHSESDNESISDNHVRYINEDSKGNIWVGTSYGLNKLDKKSGKFKRYTTKNGIANNTIYGVLVDNDDSIWISTNKGISKIDPNNDKVINLSVTDGLQGNEFNGNAAYKNKKGELFFGGVNGLNSFYPNDIIKSGDKPKVLFDKFLIDNKEFHDINNKKFSEGTNTISIKFFTPNYSSEKSTTYEYRLEGTSGGITRTKDNHVTYNDLQPGNYTFKVKAIDTSGNVSDESQVSFSIKPPFWLSGYACLIYILIVIAFIINHKYKVKKLDKLVQKKTLRLREEMERNTVLLNKNIKLEKNKNNYFVNLSHELRTPLNVISSTNQLILGLMKKDEGIKEDRLKHYIDVSQRNCKRLLNLINNIVDSTKLQNDMYVLSLKKVDIVYLVEETALTLIDYVSAKGIDLIIDPEIEEKTIMCDSHEIERCIVNLVGNAAKFTPEGGTITITIKDLDDKVKISVSDTGVGIDEKHHKAIFDRFSQVVDINNEVKAGSGLGLTITNHIIKLHNGEIYVESKLGEGSDFIIILPVTPNTKSN</sequence>
<comment type="subcellular location">
    <subcellularLocation>
        <location evidence="2">Cell membrane</location>
    </subcellularLocation>
</comment>
<dbReference type="GO" id="GO:0005524">
    <property type="term" value="F:ATP binding"/>
    <property type="evidence" value="ECO:0007669"/>
    <property type="project" value="UniProtKB-KW"/>
</dbReference>
<dbReference type="Pfam" id="PF00512">
    <property type="entry name" value="HisKA"/>
    <property type="match status" value="1"/>
</dbReference>
<dbReference type="PANTHER" id="PTHR43547:SF2">
    <property type="entry name" value="HYBRID SIGNAL TRANSDUCTION HISTIDINE KINASE C"/>
    <property type="match status" value="1"/>
</dbReference>
<keyword evidence="12" id="KW-0812">Transmembrane</keyword>
<keyword evidence="8 14" id="KW-0418">Kinase</keyword>
<dbReference type="EMBL" id="CEKZ01000003">
    <property type="protein sequence ID" value="CEQ03055.1"/>
    <property type="molecule type" value="Genomic_DNA"/>
</dbReference>
<dbReference type="Gene3D" id="3.30.565.10">
    <property type="entry name" value="Histidine kinase-like ATPase, C-terminal domain"/>
    <property type="match status" value="1"/>
</dbReference>
<dbReference type="PRINTS" id="PR00344">
    <property type="entry name" value="BCTRLSENSOR"/>
</dbReference>
<evidence type="ECO:0000256" key="12">
    <source>
        <dbReference type="SAM" id="Phobius"/>
    </source>
</evidence>
<dbReference type="GO" id="GO:0005886">
    <property type="term" value="C:plasma membrane"/>
    <property type="evidence" value="ECO:0007669"/>
    <property type="project" value="UniProtKB-SubCell"/>
</dbReference>
<dbReference type="FunFam" id="3.30.565.10:FF:000023">
    <property type="entry name" value="PAS domain-containing sensor histidine kinase"/>
    <property type="match status" value="1"/>
</dbReference>
<evidence type="ECO:0000256" key="4">
    <source>
        <dbReference type="ARBA" id="ARBA00022475"/>
    </source>
</evidence>
<dbReference type="InterPro" id="IPR011110">
    <property type="entry name" value="Reg_prop"/>
</dbReference>
<keyword evidence="5" id="KW-0597">Phosphoprotein</keyword>
<evidence type="ECO:0000256" key="3">
    <source>
        <dbReference type="ARBA" id="ARBA00012438"/>
    </source>
</evidence>
<dbReference type="CDD" id="cd00082">
    <property type="entry name" value="HisKA"/>
    <property type="match status" value="1"/>
</dbReference>
<comment type="catalytic activity">
    <reaction evidence="1">
        <text>ATP + protein L-histidine = ADP + protein N-phospho-L-histidine.</text>
        <dbReference type="EC" id="2.7.13.3"/>
    </reaction>
</comment>
<dbReference type="InterPro" id="IPR013783">
    <property type="entry name" value="Ig-like_fold"/>
</dbReference>
<dbReference type="SUPFAM" id="SSF63829">
    <property type="entry name" value="Calcium-dependent phosphotriesterase"/>
    <property type="match status" value="3"/>
</dbReference>
<dbReference type="SMART" id="SM00388">
    <property type="entry name" value="HisKA"/>
    <property type="match status" value="1"/>
</dbReference>
<dbReference type="SMART" id="SM00387">
    <property type="entry name" value="HATPase_c"/>
    <property type="match status" value="1"/>
</dbReference>
<dbReference type="CDD" id="cd00063">
    <property type="entry name" value="FN3"/>
    <property type="match status" value="1"/>
</dbReference>
<dbReference type="SUPFAM" id="SSF55874">
    <property type="entry name" value="ATPase domain of HSP90 chaperone/DNA topoisomerase II/histidine kinase"/>
    <property type="match status" value="1"/>
</dbReference>
<evidence type="ECO:0000313" key="14">
    <source>
        <dbReference type="EMBL" id="CEQ03055.1"/>
    </source>
</evidence>
<evidence type="ECO:0000256" key="11">
    <source>
        <dbReference type="ARBA" id="ARBA00023136"/>
    </source>
</evidence>
<evidence type="ECO:0000256" key="7">
    <source>
        <dbReference type="ARBA" id="ARBA00022741"/>
    </source>
</evidence>
<evidence type="ECO:0000256" key="10">
    <source>
        <dbReference type="ARBA" id="ARBA00023012"/>
    </source>
</evidence>
<dbReference type="Pfam" id="PF02518">
    <property type="entry name" value="HATPase_c"/>
    <property type="match status" value="1"/>
</dbReference>
<dbReference type="InterPro" id="IPR003661">
    <property type="entry name" value="HisK_dim/P_dom"/>
</dbReference>
<reference evidence="14 15" key="1">
    <citation type="submission" date="2015-01" db="EMBL/GenBank/DDBJ databases">
        <authorList>
            <person name="Aslett A.Martin."/>
            <person name="De Silva Nishadi"/>
        </authorList>
    </citation>
    <scope>NUCLEOTIDE SEQUENCE [LARGE SCALE GENOMIC DNA]</scope>
    <source>
        <strain evidence="14 15">R28058</strain>
    </source>
</reference>
<dbReference type="Gene3D" id="2.130.10.10">
    <property type="entry name" value="YVTN repeat-like/Quinoprotein amine dehydrogenase"/>
    <property type="match status" value="2"/>
</dbReference>
<evidence type="ECO:0000256" key="5">
    <source>
        <dbReference type="ARBA" id="ARBA00022553"/>
    </source>
</evidence>
<dbReference type="InterPro" id="IPR005467">
    <property type="entry name" value="His_kinase_dom"/>
</dbReference>
<organism evidence="14 15">
    <name type="scientific">Paraclostridium sordellii</name>
    <name type="common">Clostridium sordellii</name>
    <dbReference type="NCBI Taxonomy" id="1505"/>
    <lineage>
        <taxon>Bacteria</taxon>
        <taxon>Bacillati</taxon>
        <taxon>Bacillota</taxon>
        <taxon>Clostridia</taxon>
        <taxon>Peptostreptococcales</taxon>
        <taxon>Peptostreptococcaceae</taxon>
        <taxon>Paraclostridium</taxon>
    </lineage>
</organism>
<keyword evidence="10" id="KW-0902">Two-component regulatory system</keyword>
<dbReference type="SUPFAM" id="SSF47384">
    <property type="entry name" value="Homodimeric domain of signal transducing histidine kinase"/>
    <property type="match status" value="1"/>
</dbReference>
<proteinExistence type="predicted"/>
<evidence type="ECO:0000256" key="2">
    <source>
        <dbReference type="ARBA" id="ARBA00004236"/>
    </source>
</evidence>
<dbReference type="InterPro" id="IPR036097">
    <property type="entry name" value="HisK_dim/P_sf"/>
</dbReference>
<accession>A0A0C7G3S4</accession>
<gene>
    <name evidence="14" type="primary">phoR_4</name>
    <name evidence="14" type="ORF">R28058_07881</name>
</gene>
<dbReference type="PANTHER" id="PTHR43547">
    <property type="entry name" value="TWO-COMPONENT HISTIDINE KINASE"/>
    <property type="match status" value="1"/>
</dbReference>
<keyword evidence="12" id="KW-1133">Transmembrane helix</keyword>
<dbReference type="InterPro" id="IPR015943">
    <property type="entry name" value="WD40/YVTN_repeat-like_dom_sf"/>
</dbReference>
<evidence type="ECO:0000256" key="9">
    <source>
        <dbReference type="ARBA" id="ARBA00022840"/>
    </source>
</evidence>
<keyword evidence="11 12" id="KW-0472">Membrane</keyword>
<dbReference type="Pfam" id="PF07495">
    <property type="entry name" value="Y_Y_Y"/>
    <property type="match status" value="1"/>
</dbReference>
<dbReference type="InterPro" id="IPR003594">
    <property type="entry name" value="HATPase_dom"/>
</dbReference>
<dbReference type="PROSITE" id="PS50109">
    <property type="entry name" value="HIS_KIN"/>
    <property type="match status" value="1"/>
</dbReference>
<dbReference type="InterPro" id="IPR036890">
    <property type="entry name" value="HATPase_C_sf"/>
</dbReference>
<evidence type="ECO:0000313" key="15">
    <source>
        <dbReference type="Proteomes" id="UP000049127"/>
    </source>
</evidence>
<evidence type="ECO:0000256" key="1">
    <source>
        <dbReference type="ARBA" id="ARBA00000085"/>
    </source>
</evidence>
<evidence type="ECO:0000256" key="6">
    <source>
        <dbReference type="ARBA" id="ARBA00022679"/>
    </source>
</evidence>
<dbReference type="InterPro" id="IPR004358">
    <property type="entry name" value="Sig_transdc_His_kin-like_C"/>
</dbReference>
<feature type="transmembrane region" description="Helical" evidence="12">
    <location>
        <begin position="782"/>
        <end position="802"/>
    </location>
</feature>
<dbReference type="Proteomes" id="UP000049127">
    <property type="component" value="Unassembled WGS sequence"/>
</dbReference>
<keyword evidence="7" id="KW-0547">Nucleotide-binding</keyword>
<dbReference type="Gene3D" id="2.60.40.10">
    <property type="entry name" value="Immunoglobulins"/>
    <property type="match status" value="1"/>
</dbReference>
<dbReference type="GO" id="GO:0000155">
    <property type="term" value="F:phosphorelay sensor kinase activity"/>
    <property type="evidence" value="ECO:0007669"/>
    <property type="project" value="InterPro"/>
</dbReference>
<keyword evidence="6 14" id="KW-0808">Transferase</keyword>
<evidence type="ECO:0000256" key="8">
    <source>
        <dbReference type="ARBA" id="ARBA00022777"/>
    </source>
</evidence>
<dbReference type="EC" id="2.7.13.3" evidence="3"/>